<dbReference type="InterPro" id="IPR038094">
    <property type="entry name" value="Desulfoferrodoxin_N_sf"/>
</dbReference>
<comment type="caution">
    <text evidence="7">The sequence shown here is derived from an EMBL/GenBank/DDBJ whole genome shotgun (WGS) entry which is preliminary data.</text>
</comment>
<dbReference type="STRING" id="1705564.APG08_00133"/>
<feature type="binding site" evidence="5">
    <location>
        <position position="33"/>
    </location>
    <ligand>
        <name>Fe cation</name>
        <dbReference type="ChEBI" id="CHEBI:24875"/>
    </ligand>
</feature>
<dbReference type="SUPFAM" id="SSF57802">
    <property type="entry name" value="Rubredoxin-like"/>
    <property type="match status" value="1"/>
</dbReference>
<dbReference type="GO" id="GO:0005506">
    <property type="term" value="F:iron ion binding"/>
    <property type="evidence" value="ECO:0007669"/>
    <property type="project" value="InterPro"/>
</dbReference>
<keyword evidence="1" id="KW-0813">Transport</keyword>
<dbReference type="Gene3D" id="2.20.28.100">
    <property type="entry name" value="Desulphoferrodoxin, N-terminal domain"/>
    <property type="match status" value="1"/>
</dbReference>
<dbReference type="Pfam" id="PF06397">
    <property type="entry name" value="Desulfoferrod_N"/>
    <property type="match status" value="1"/>
</dbReference>
<sequence>MVQVKEVGEIYKCEICGNVVEVLEAGGGELICCGEPMILQE</sequence>
<feature type="binding site" evidence="5">
    <location>
        <position position="16"/>
    </location>
    <ligand>
        <name>Fe cation</name>
        <dbReference type="ChEBI" id="CHEBI:24875"/>
    </ligand>
</feature>
<dbReference type="PIRSF" id="PIRSF000075">
    <property type="entry name" value="Desulforedoxin"/>
    <property type="match status" value="1"/>
</dbReference>
<dbReference type="Proteomes" id="UP000075398">
    <property type="component" value="Unassembled WGS sequence"/>
</dbReference>
<dbReference type="InterPro" id="IPR004462">
    <property type="entry name" value="Desulfoferrodoxin_N"/>
</dbReference>
<evidence type="ECO:0000313" key="7">
    <source>
        <dbReference type="EMBL" id="KYC51967.1"/>
    </source>
</evidence>
<proteinExistence type="predicted"/>
<evidence type="ECO:0000256" key="2">
    <source>
        <dbReference type="ARBA" id="ARBA00022723"/>
    </source>
</evidence>
<dbReference type="CDD" id="cd00974">
    <property type="entry name" value="DSRD"/>
    <property type="match status" value="1"/>
</dbReference>
<evidence type="ECO:0000256" key="4">
    <source>
        <dbReference type="ARBA" id="ARBA00023004"/>
    </source>
</evidence>
<protein>
    <recommendedName>
        <fullName evidence="6">Desulfoferrodoxin N-terminal domain-containing protein</fullName>
    </recommendedName>
</protein>
<evidence type="ECO:0000256" key="3">
    <source>
        <dbReference type="ARBA" id="ARBA00022982"/>
    </source>
</evidence>
<comment type="cofactor">
    <cofactor evidence="5">
        <name>Fe cation</name>
        <dbReference type="ChEBI" id="CHEBI:24875"/>
    </cofactor>
    <text evidence="5">Binds 2 irons ions per subunit via 4 cysteine residues per iron.</text>
</comment>
<name>A0A150J3Z4_9EURY</name>
<dbReference type="NCBIfam" id="TIGR00319">
    <property type="entry name" value="desulf_FeS4"/>
    <property type="match status" value="1"/>
</dbReference>
<gene>
    <name evidence="7" type="ORF">AMQ22_01067</name>
</gene>
<feature type="domain" description="Desulfoferrodoxin N-terminal" evidence="6">
    <location>
        <begin position="6"/>
        <end position="39"/>
    </location>
</feature>
<keyword evidence="4 5" id="KW-0408">Iron</keyword>
<dbReference type="InterPro" id="IPR012002">
    <property type="entry name" value="Desulforedoxin"/>
</dbReference>
<evidence type="ECO:0000313" key="8">
    <source>
        <dbReference type="Proteomes" id="UP000075398"/>
    </source>
</evidence>
<feature type="binding site" evidence="5">
    <location>
        <position position="32"/>
    </location>
    <ligand>
        <name>Fe cation</name>
        <dbReference type="ChEBI" id="CHEBI:24875"/>
    </ligand>
</feature>
<keyword evidence="2 5" id="KW-0479">Metal-binding</keyword>
<accession>A0A150J3Z4</accession>
<evidence type="ECO:0000259" key="6">
    <source>
        <dbReference type="Pfam" id="PF06397"/>
    </source>
</evidence>
<dbReference type="AlphaFoldDB" id="A0A150J3Z4"/>
<reference evidence="7 8" key="1">
    <citation type="journal article" date="2016" name="ISME J.">
        <title>Chasing the elusive Euryarchaeota class WSA2: genomes reveal a uniquely fastidious methyl-reducing methanogen.</title>
        <authorList>
            <person name="Nobu M.K."/>
            <person name="Narihiro T."/>
            <person name="Kuroda K."/>
            <person name="Mei R."/>
            <person name="Liu W.T."/>
        </authorList>
    </citation>
    <scope>NUCLEOTIDE SEQUENCE [LARGE SCALE GENOMIC DNA]</scope>
    <source>
        <strain evidence="7">U1lsi0528_Bin055</strain>
    </source>
</reference>
<evidence type="ECO:0000256" key="5">
    <source>
        <dbReference type="PIRSR" id="PIRSR000075-1"/>
    </source>
</evidence>
<feature type="binding site" evidence="5">
    <location>
        <position position="13"/>
    </location>
    <ligand>
        <name>Fe cation</name>
        <dbReference type="ChEBI" id="CHEBI:24875"/>
    </ligand>
</feature>
<keyword evidence="3" id="KW-0249">Electron transport</keyword>
<evidence type="ECO:0000256" key="1">
    <source>
        <dbReference type="ARBA" id="ARBA00022448"/>
    </source>
</evidence>
<dbReference type="EMBL" id="LNGC01000039">
    <property type="protein sequence ID" value="KYC51967.1"/>
    <property type="molecule type" value="Genomic_DNA"/>
</dbReference>
<organism evidence="7 8">
    <name type="scientific">Candidatus Methanofastidiosum methylothiophilum</name>
    <dbReference type="NCBI Taxonomy" id="1705564"/>
    <lineage>
        <taxon>Archaea</taxon>
        <taxon>Methanobacteriati</taxon>
        <taxon>Methanobacteriota</taxon>
        <taxon>Stenosarchaea group</taxon>
        <taxon>Candidatus Methanofastidiosia</taxon>
        <taxon>Candidatus Methanofastidiosales</taxon>
        <taxon>Candidatus Methanofastidiosaceae</taxon>
        <taxon>Candidatus Methanofastidiosum</taxon>
    </lineage>
</organism>